<accession>D4P848</accession>
<protein>
    <submittedName>
        <fullName evidence="1">Gp73</fullName>
    </submittedName>
</protein>
<dbReference type="Proteomes" id="UP000001504">
    <property type="component" value="Segment"/>
</dbReference>
<evidence type="ECO:0000313" key="2">
    <source>
        <dbReference type="Proteomes" id="UP000001504"/>
    </source>
</evidence>
<reference evidence="1 2" key="1">
    <citation type="journal article" date="2011" name="Appl. Environ. Microbiol.">
        <title>Genomic and functional analyses of Rhodococcus equi phages ReqiPepy6, ReqiPoco6, ReqiPine5, and ReqiDocB7.</title>
        <authorList>
            <person name="Summer E.J."/>
            <person name="Liu M."/>
            <person name="Gill J.J."/>
            <person name="Grant M."/>
            <person name="Chan-Cortes T.N."/>
            <person name="Ferguson L."/>
            <person name="Janes C."/>
            <person name="Lange K."/>
            <person name="Bertoli M."/>
            <person name="Moore C."/>
            <person name="Orchard R.C."/>
            <person name="Cohen N."/>
            <person name="Young R."/>
        </authorList>
    </citation>
    <scope>NUCLEOTIDE SEQUENCE [LARGE SCALE GENOMIC DNA]</scope>
</reference>
<proteinExistence type="predicted"/>
<dbReference type="RefSeq" id="YP_009016254.1">
    <property type="nucleotide sequence ID" value="NC_023722.1"/>
</dbReference>
<organism evidence="1 2">
    <name type="scientific">Rhodococcus phage ReqiPine5</name>
    <dbReference type="NCBI Taxonomy" id="691963"/>
    <lineage>
        <taxon>Viruses</taxon>
        <taxon>Duplodnaviria</taxon>
        <taxon>Heunggongvirae</taxon>
        <taxon>Uroviricota</taxon>
        <taxon>Caudoviricetes</taxon>
        <taxon>Caudoviricetes incertae sedis</taxon>
        <taxon>Reqipinevirus</taxon>
        <taxon>Reqipinevirus reqipine5</taxon>
    </lineage>
</organism>
<keyword evidence="2" id="KW-1185">Reference proteome</keyword>
<gene>
    <name evidence="1" type="ORF">ReqiPine5gene73</name>
</gene>
<name>D4P848_9CAUD</name>
<dbReference type="KEGG" id="vg:18564184"/>
<evidence type="ECO:0000313" key="1">
    <source>
        <dbReference type="EMBL" id="ADD81178.1"/>
    </source>
</evidence>
<sequence>MRETIIRFDDELDVTIDDFSVQERYVDVSIVVNGALVLPGDDPLPFTYRADRRLNWVGDDHGGGWNHFPLTDANNSSESTQIYVVDEWVVLPEHWAEVLAAMAFAPKIDYDAITRKLIADLQAHVDPAQVFLGALRGSLAPA</sequence>
<dbReference type="EMBL" id="GU580943">
    <property type="protein sequence ID" value="ADD81178.1"/>
    <property type="molecule type" value="Genomic_DNA"/>
</dbReference>
<dbReference type="GeneID" id="18564184"/>